<dbReference type="PANTHER" id="PTHR11102">
    <property type="entry name" value="SEL-1-LIKE PROTEIN"/>
    <property type="match status" value="1"/>
</dbReference>
<dbReference type="EMBL" id="CP048659">
    <property type="protein sequence ID" value="QOW46577.1"/>
    <property type="molecule type" value="Genomic_DNA"/>
</dbReference>
<dbReference type="Gene3D" id="1.25.40.10">
    <property type="entry name" value="Tetratricopeptide repeat domain"/>
    <property type="match status" value="2"/>
</dbReference>
<dbReference type="InterPro" id="IPR006597">
    <property type="entry name" value="Sel1-like"/>
</dbReference>
<dbReference type="InterPro" id="IPR050767">
    <property type="entry name" value="Sel1_AlgK"/>
</dbReference>
<dbReference type="InterPro" id="IPR011990">
    <property type="entry name" value="TPR-like_helical_dom_sf"/>
</dbReference>
<dbReference type="Pfam" id="PF08238">
    <property type="entry name" value="Sel1"/>
    <property type="match status" value="5"/>
</dbReference>
<name>A0A7S6VXI7_9GAMM</name>
<keyword evidence="2" id="KW-1185">Reference proteome</keyword>
<evidence type="ECO:0000313" key="1">
    <source>
        <dbReference type="EMBL" id="QOW46577.1"/>
    </source>
</evidence>
<dbReference type="GO" id="GO:0036503">
    <property type="term" value="P:ERAD pathway"/>
    <property type="evidence" value="ECO:0007669"/>
    <property type="project" value="TreeGrafter"/>
</dbReference>
<dbReference type="RefSeq" id="WP_174492393.1">
    <property type="nucleotide sequence ID" value="NZ_CP048659.1"/>
</dbReference>
<protein>
    <submittedName>
        <fullName evidence="1">Sel1 repeat family protein</fullName>
    </submittedName>
</protein>
<gene>
    <name evidence="1" type="ORF">G0028_12115</name>
</gene>
<reference evidence="1 2" key="1">
    <citation type="submission" date="2020-02" db="EMBL/GenBank/DDBJ databases">
        <title>Tigecycline-resistant Acinetobacter species from pigs and migratory birds.</title>
        <authorList>
            <person name="Chen C."/>
            <person name="Sun J."/>
            <person name="Liao X.-P."/>
            <person name="Liu Y.-H."/>
        </authorList>
    </citation>
    <scope>NUCLEOTIDE SEQUENCE [LARGE SCALE GENOMIC DNA]</scope>
    <source>
        <strain evidence="1 2">YH12207_T</strain>
    </source>
</reference>
<sequence length="300" mass="34901">MRTDSYSQLGFNRDDFAILIDAENNNRFGVPIQIIEFLGEDAEASVHFKQLGQNNKRILSEQLRLEYFASNAGTLAEFYRDYLQYLQEIADKGEVDAILQAATLFYTWAFRGTEDCMQAMGFALEYFQRASEQGAAEASYQLAEMYRRIINPDYDLYFQHHREKNLQYYLRQSAQQGHCIGQYQLAYSFEYGQHGFTQDDGKALYWYQQAADQDNPQALNNLGDKYERGKGVKRDYTQAAHYYQRSANHDIVEAIYNLGRLYLRGLGVEKDEVKGRALLTQAANRYYLPARRKLKSLDKK</sequence>
<evidence type="ECO:0000313" key="2">
    <source>
        <dbReference type="Proteomes" id="UP000593966"/>
    </source>
</evidence>
<dbReference type="SUPFAM" id="SSF81901">
    <property type="entry name" value="HCP-like"/>
    <property type="match status" value="2"/>
</dbReference>
<dbReference type="SMART" id="SM00671">
    <property type="entry name" value="SEL1"/>
    <property type="match status" value="4"/>
</dbReference>
<dbReference type="Proteomes" id="UP000593966">
    <property type="component" value="Chromosome"/>
</dbReference>
<accession>A0A7S6VXI7</accession>
<organism evidence="1 2">
    <name type="scientific">Acinetobacter piscicola</name>
    <dbReference type="NCBI Taxonomy" id="2006115"/>
    <lineage>
        <taxon>Bacteria</taxon>
        <taxon>Pseudomonadati</taxon>
        <taxon>Pseudomonadota</taxon>
        <taxon>Gammaproteobacteria</taxon>
        <taxon>Moraxellales</taxon>
        <taxon>Moraxellaceae</taxon>
        <taxon>Acinetobacter</taxon>
    </lineage>
</organism>
<dbReference type="PANTHER" id="PTHR11102:SF147">
    <property type="entry name" value="SEL1L ADAPTOR SUBUNIT OF ERAD E3 UBIQUITIN LIGASE"/>
    <property type="match status" value="1"/>
</dbReference>
<dbReference type="AlphaFoldDB" id="A0A7S6VXI7"/>
<proteinExistence type="predicted"/>